<protein>
    <submittedName>
        <fullName evidence="1">Uncharacterized protein</fullName>
    </submittedName>
</protein>
<gene>
    <name evidence="1" type="ORF">LCGC14_0694440</name>
</gene>
<sequence length="82" mass="9913">MHGMQEEGEMKLEFRKKLERYCKRNFKLLLRSSAKDEDDIPIEHRKEGYKCVVRDMGYDLIAEYRVTEGDVKILDKFIEELR</sequence>
<accession>A0A0F9R4Z0</accession>
<dbReference type="EMBL" id="LAZR01001457">
    <property type="protein sequence ID" value="KKN44342.1"/>
    <property type="molecule type" value="Genomic_DNA"/>
</dbReference>
<proteinExistence type="predicted"/>
<evidence type="ECO:0000313" key="1">
    <source>
        <dbReference type="EMBL" id="KKN44342.1"/>
    </source>
</evidence>
<organism evidence="1">
    <name type="scientific">marine sediment metagenome</name>
    <dbReference type="NCBI Taxonomy" id="412755"/>
    <lineage>
        <taxon>unclassified sequences</taxon>
        <taxon>metagenomes</taxon>
        <taxon>ecological metagenomes</taxon>
    </lineage>
</organism>
<name>A0A0F9R4Z0_9ZZZZ</name>
<dbReference type="AlphaFoldDB" id="A0A0F9R4Z0"/>
<comment type="caution">
    <text evidence="1">The sequence shown here is derived from an EMBL/GenBank/DDBJ whole genome shotgun (WGS) entry which is preliminary data.</text>
</comment>
<reference evidence="1" key="1">
    <citation type="journal article" date="2015" name="Nature">
        <title>Complex archaea that bridge the gap between prokaryotes and eukaryotes.</title>
        <authorList>
            <person name="Spang A."/>
            <person name="Saw J.H."/>
            <person name="Jorgensen S.L."/>
            <person name="Zaremba-Niedzwiedzka K."/>
            <person name="Martijn J."/>
            <person name="Lind A.E."/>
            <person name="van Eijk R."/>
            <person name="Schleper C."/>
            <person name="Guy L."/>
            <person name="Ettema T.J."/>
        </authorList>
    </citation>
    <scope>NUCLEOTIDE SEQUENCE</scope>
</reference>